<dbReference type="PANTHER" id="PTHR30203:SF32">
    <property type="entry name" value="CATION EFFLUX SYSTEM PROTEIN CUSC"/>
    <property type="match status" value="1"/>
</dbReference>
<organism evidence="3 4">
    <name type="scientific">Desulfosarcina ovata subsp. sediminis</name>
    <dbReference type="NCBI Taxonomy" id="885957"/>
    <lineage>
        <taxon>Bacteria</taxon>
        <taxon>Pseudomonadati</taxon>
        <taxon>Thermodesulfobacteriota</taxon>
        <taxon>Desulfobacteria</taxon>
        <taxon>Desulfobacterales</taxon>
        <taxon>Desulfosarcinaceae</taxon>
        <taxon>Desulfosarcina</taxon>
    </lineage>
</organism>
<dbReference type="SUPFAM" id="SSF56954">
    <property type="entry name" value="Outer membrane efflux proteins (OEP)"/>
    <property type="match status" value="1"/>
</dbReference>
<dbReference type="Pfam" id="PF02321">
    <property type="entry name" value="OEP"/>
    <property type="match status" value="2"/>
</dbReference>
<keyword evidence="2" id="KW-0472">Membrane</keyword>
<protein>
    <submittedName>
        <fullName evidence="3">Multidrug transporter</fullName>
    </submittedName>
</protein>
<evidence type="ECO:0000313" key="3">
    <source>
        <dbReference type="EMBL" id="BBO80929.1"/>
    </source>
</evidence>
<dbReference type="Proteomes" id="UP000425960">
    <property type="component" value="Chromosome"/>
</dbReference>
<keyword evidence="2" id="KW-0564">Palmitate</keyword>
<keyword evidence="2" id="KW-0449">Lipoprotein</keyword>
<accession>A0A5K7ZMT1</accession>
<dbReference type="KEGG" id="dov:DSCO28_14950"/>
<dbReference type="EMBL" id="AP021876">
    <property type="protein sequence ID" value="BBO80929.1"/>
    <property type="molecule type" value="Genomic_DNA"/>
</dbReference>
<dbReference type="Gene3D" id="1.20.1600.10">
    <property type="entry name" value="Outer membrane efflux proteins (OEP)"/>
    <property type="match status" value="1"/>
</dbReference>
<gene>
    <name evidence="3" type="ORF">DSCO28_14950</name>
</gene>
<keyword evidence="2" id="KW-0812">Transmembrane</keyword>
<dbReference type="Gene3D" id="2.20.200.10">
    <property type="entry name" value="Outer membrane efflux proteins (OEP)"/>
    <property type="match status" value="1"/>
</dbReference>
<proteinExistence type="inferred from homology"/>
<keyword evidence="2" id="KW-1134">Transmembrane beta strand</keyword>
<name>A0A5K7ZMT1_9BACT</name>
<evidence type="ECO:0000256" key="1">
    <source>
        <dbReference type="ARBA" id="ARBA00007613"/>
    </source>
</evidence>
<dbReference type="GO" id="GO:0005886">
    <property type="term" value="C:plasma membrane"/>
    <property type="evidence" value="ECO:0007669"/>
    <property type="project" value="UniProtKB-SubCell"/>
</dbReference>
<dbReference type="NCBIfam" id="TIGR01845">
    <property type="entry name" value="outer_NodT"/>
    <property type="match status" value="1"/>
</dbReference>
<dbReference type="PANTHER" id="PTHR30203">
    <property type="entry name" value="OUTER MEMBRANE CATION EFFLUX PROTEIN"/>
    <property type="match status" value="1"/>
</dbReference>
<dbReference type="PROSITE" id="PS51257">
    <property type="entry name" value="PROKAR_LIPOPROTEIN"/>
    <property type="match status" value="1"/>
</dbReference>
<comment type="similarity">
    <text evidence="1 2">Belongs to the outer membrane factor (OMF) (TC 1.B.17) family.</text>
</comment>
<dbReference type="InterPro" id="IPR010131">
    <property type="entry name" value="MdtP/NodT-like"/>
</dbReference>
<reference evidence="3 4" key="1">
    <citation type="submission" date="2019-11" db="EMBL/GenBank/DDBJ databases">
        <title>Comparative genomics of hydrocarbon-degrading Desulfosarcina strains.</title>
        <authorList>
            <person name="Watanabe M."/>
            <person name="Kojima H."/>
            <person name="Fukui M."/>
        </authorList>
    </citation>
    <scope>NUCLEOTIDE SEQUENCE [LARGE SCALE GENOMIC DNA]</scope>
    <source>
        <strain evidence="3 4">28bB2T</strain>
    </source>
</reference>
<dbReference type="InterPro" id="IPR003423">
    <property type="entry name" value="OMP_efflux"/>
</dbReference>
<comment type="subcellular location">
    <subcellularLocation>
        <location evidence="2">Cell membrane</location>
        <topology evidence="2">Lipid-anchor</topology>
    </subcellularLocation>
</comment>
<sequence length="468" mass="51702">MIKKILLVMGVFVFLGGCSLAPKYQQPQAPIPDTWPQGEAYKNTQALSGVPTARELNWQDFFTDPKLRKIVETALNNNRDLRIAALNVEKARAQYGIQRAELLPALDASGAWTKQRRSNDLIDPGVPRTVEQYSADLGIASWEVDFFGRLRSLKDQALEEYMATEEARRSAQIMLISEVARAWLTLAADRENLKLARSTLESQQASYDLILKSCQFGLSTEIDLRRAQTQVDAARRDVHRYTQLEAQDQNALNLLAGAPVPEEMLPDDLSSVAPAQEISSGLSSETLLNRPDIVTAEHRLKGAYAYIGAARAAFFPRISLATSLGTASDELSGLFGSGSDTWNFAPQIVMPIFDARIWAALRVSKADREIVLTEYEKAIQTAFKEVADALAVRGTINQQVSAQQSLVDASAETYRLSNKRYTTGIDDYLSVLDAHRSLYSQQQTLISLQLTRIANQVNLYAVLGGGGE</sequence>
<evidence type="ECO:0000256" key="2">
    <source>
        <dbReference type="RuleBase" id="RU362097"/>
    </source>
</evidence>
<dbReference type="RefSeq" id="WP_155321744.1">
    <property type="nucleotide sequence ID" value="NZ_AP021876.1"/>
</dbReference>
<dbReference type="AlphaFoldDB" id="A0A5K7ZMT1"/>
<dbReference type="GO" id="GO:0015562">
    <property type="term" value="F:efflux transmembrane transporter activity"/>
    <property type="evidence" value="ECO:0007669"/>
    <property type="project" value="InterPro"/>
</dbReference>
<evidence type="ECO:0000313" key="4">
    <source>
        <dbReference type="Proteomes" id="UP000425960"/>
    </source>
</evidence>